<sequence length="79" mass="8972">MLRGRAGRRRFVTFSQASSVLWVLTLMKLIPSKTLYTVSCEADYYDGKTVMATYLRCVGHLPESLMIEVETVENMVPLP</sequence>
<organism evidence="2 3">
    <name type="scientific">Hibiscus sabdariffa</name>
    <name type="common">roselle</name>
    <dbReference type="NCBI Taxonomy" id="183260"/>
    <lineage>
        <taxon>Eukaryota</taxon>
        <taxon>Viridiplantae</taxon>
        <taxon>Streptophyta</taxon>
        <taxon>Embryophyta</taxon>
        <taxon>Tracheophyta</taxon>
        <taxon>Spermatophyta</taxon>
        <taxon>Magnoliopsida</taxon>
        <taxon>eudicotyledons</taxon>
        <taxon>Gunneridae</taxon>
        <taxon>Pentapetalae</taxon>
        <taxon>rosids</taxon>
        <taxon>malvids</taxon>
        <taxon>Malvales</taxon>
        <taxon>Malvaceae</taxon>
        <taxon>Malvoideae</taxon>
        <taxon>Hibiscus</taxon>
    </lineage>
</organism>
<keyword evidence="1" id="KW-0732">Signal</keyword>
<comment type="caution">
    <text evidence="2">The sequence shown here is derived from an EMBL/GenBank/DDBJ whole genome shotgun (WGS) entry which is preliminary data.</text>
</comment>
<proteinExistence type="predicted"/>
<dbReference type="EMBL" id="JBBPBM010000199">
    <property type="protein sequence ID" value="KAK8501030.1"/>
    <property type="molecule type" value="Genomic_DNA"/>
</dbReference>
<evidence type="ECO:0000313" key="2">
    <source>
        <dbReference type="EMBL" id="KAK8501030.1"/>
    </source>
</evidence>
<accession>A0ABR2B4I1</accession>
<gene>
    <name evidence="2" type="ORF">V6N12_003646</name>
</gene>
<name>A0ABR2B4I1_9ROSI</name>
<evidence type="ECO:0000313" key="3">
    <source>
        <dbReference type="Proteomes" id="UP001472677"/>
    </source>
</evidence>
<feature type="signal peptide" evidence="1">
    <location>
        <begin position="1"/>
        <end position="32"/>
    </location>
</feature>
<evidence type="ECO:0000256" key="1">
    <source>
        <dbReference type="SAM" id="SignalP"/>
    </source>
</evidence>
<dbReference type="Proteomes" id="UP001472677">
    <property type="component" value="Unassembled WGS sequence"/>
</dbReference>
<protein>
    <submittedName>
        <fullName evidence="2">Uncharacterized protein</fullName>
    </submittedName>
</protein>
<feature type="chain" id="PRO_5046539498" evidence="1">
    <location>
        <begin position="33"/>
        <end position="79"/>
    </location>
</feature>
<reference evidence="2 3" key="1">
    <citation type="journal article" date="2024" name="G3 (Bethesda)">
        <title>Genome assembly of Hibiscus sabdariffa L. provides insights into metabolisms of medicinal natural products.</title>
        <authorList>
            <person name="Kim T."/>
        </authorList>
    </citation>
    <scope>NUCLEOTIDE SEQUENCE [LARGE SCALE GENOMIC DNA]</scope>
    <source>
        <strain evidence="2">TK-2024</strain>
        <tissue evidence="2">Old leaves</tissue>
    </source>
</reference>
<keyword evidence="3" id="KW-1185">Reference proteome</keyword>